<keyword evidence="2" id="KW-0843">Virulence</keyword>
<evidence type="ECO:0000256" key="4">
    <source>
        <dbReference type="SAM" id="Phobius"/>
    </source>
</evidence>
<feature type="compositionally biased region" description="Low complexity" evidence="3">
    <location>
        <begin position="35"/>
        <end position="46"/>
    </location>
</feature>
<evidence type="ECO:0000256" key="2">
    <source>
        <dbReference type="ARBA" id="ARBA00023026"/>
    </source>
</evidence>
<evidence type="ECO:0000259" key="5">
    <source>
        <dbReference type="PROSITE" id="PS51782"/>
    </source>
</evidence>
<dbReference type="EMBL" id="KV425998">
    <property type="protein sequence ID" value="KZV92987.1"/>
    <property type="molecule type" value="Genomic_DNA"/>
</dbReference>
<dbReference type="Pfam" id="PF01476">
    <property type="entry name" value="LysM"/>
    <property type="match status" value="2"/>
</dbReference>
<feature type="region of interest" description="Disordered" evidence="3">
    <location>
        <begin position="33"/>
        <end position="61"/>
    </location>
</feature>
<organism evidence="6 7">
    <name type="scientific">Exidia glandulosa HHB12029</name>
    <dbReference type="NCBI Taxonomy" id="1314781"/>
    <lineage>
        <taxon>Eukaryota</taxon>
        <taxon>Fungi</taxon>
        <taxon>Dikarya</taxon>
        <taxon>Basidiomycota</taxon>
        <taxon>Agaricomycotina</taxon>
        <taxon>Agaricomycetes</taxon>
        <taxon>Auriculariales</taxon>
        <taxon>Exidiaceae</taxon>
        <taxon>Exidia</taxon>
    </lineage>
</organism>
<dbReference type="STRING" id="1314781.A0A165I6Z2"/>
<dbReference type="OrthoDB" id="5985073at2759"/>
<feature type="domain" description="LysM" evidence="5">
    <location>
        <begin position="67"/>
        <end position="113"/>
    </location>
</feature>
<dbReference type="GO" id="GO:0008061">
    <property type="term" value="F:chitin binding"/>
    <property type="evidence" value="ECO:0007669"/>
    <property type="project" value="UniProtKB-KW"/>
</dbReference>
<evidence type="ECO:0000313" key="6">
    <source>
        <dbReference type="EMBL" id="KZV92987.1"/>
    </source>
</evidence>
<name>A0A165I6Z2_EXIGL</name>
<feature type="compositionally biased region" description="Gly residues" evidence="3">
    <location>
        <begin position="47"/>
        <end position="57"/>
    </location>
</feature>
<keyword evidence="1" id="KW-0147">Chitin-binding</keyword>
<dbReference type="InterPro" id="IPR036779">
    <property type="entry name" value="LysM_dom_sf"/>
</dbReference>
<protein>
    <recommendedName>
        <fullName evidence="5">LysM domain-containing protein</fullName>
    </recommendedName>
</protein>
<dbReference type="PANTHER" id="PTHR34997:SF1">
    <property type="entry name" value="PEPTIDOGLYCAN-BINDING LYSIN DOMAIN"/>
    <property type="match status" value="1"/>
</dbReference>
<dbReference type="InParanoid" id="A0A165I6Z2"/>
<dbReference type="AlphaFoldDB" id="A0A165I6Z2"/>
<keyword evidence="7" id="KW-1185">Reference proteome</keyword>
<feature type="transmembrane region" description="Helical" evidence="4">
    <location>
        <begin position="6"/>
        <end position="26"/>
    </location>
</feature>
<evidence type="ECO:0000256" key="1">
    <source>
        <dbReference type="ARBA" id="ARBA00022669"/>
    </source>
</evidence>
<reference evidence="6 7" key="1">
    <citation type="journal article" date="2016" name="Mol. Biol. Evol.">
        <title>Comparative Genomics of Early-Diverging Mushroom-Forming Fungi Provides Insights into the Origins of Lignocellulose Decay Capabilities.</title>
        <authorList>
            <person name="Nagy L.G."/>
            <person name="Riley R."/>
            <person name="Tritt A."/>
            <person name="Adam C."/>
            <person name="Daum C."/>
            <person name="Floudas D."/>
            <person name="Sun H."/>
            <person name="Yadav J.S."/>
            <person name="Pangilinan J."/>
            <person name="Larsson K.H."/>
            <person name="Matsuura K."/>
            <person name="Barry K."/>
            <person name="Labutti K."/>
            <person name="Kuo R."/>
            <person name="Ohm R.A."/>
            <person name="Bhattacharya S.S."/>
            <person name="Shirouzu T."/>
            <person name="Yoshinaga Y."/>
            <person name="Martin F.M."/>
            <person name="Grigoriev I.V."/>
            <person name="Hibbett D.S."/>
        </authorList>
    </citation>
    <scope>NUCLEOTIDE SEQUENCE [LARGE SCALE GENOMIC DNA]</scope>
    <source>
        <strain evidence="6 7">HHB12029</strain>
    </source>
</reference>
<dbReference type="Gene3D" id="3.10.350.10">
    <property type="entry name" value="LysM domain"/>
    <property type="match status" value="2"/>
</dbReference>
<gene>
    <name evidence="6" type="ORF">EXIGLDRAFT_836066</name>
</gene>
<dbReference type="Proteomes" id="UP000077266">
    <property type="component" value="Unassembled WGS sequence"/>
</dbReference>
<dbReference type="CDD" id="cd00118">
    <property type="entry name" value="LysM"/>
    <property type="match status" value="1"/>
</dbReference>
<accession>A0A165I6Z2</accession>
<dbReference type="InterPro" id="IPR052210">
    <property type="entry name" value="LysM1-like"/>
</dbReference>
<dbReference type="SUPFAM" id="SSF54106">
    <property type="entry name" value="LysM domain"/>
    <property type="match status" value="1"/>
</dbReference>
<evidence type="ECO:0000313" key="7">
    <source>
        <dbReference type="Proteomes" id="UP000077266"/>
    </source>
</evidence>
<dbReference type="PANTHER" id="PTHR34997">
    <property type="entry name" value="AM15"/>
    <property type="match status" value="1"/>
</dbReference>
<dbReference type="SMART" id="SM00257">
    <property type="entry name" value="LysM"/>
    <property type="match status" value="1"/>
</dbReference>
<dbReference type="PROSITE" id="PS51782">
    <property type="entry name" value="LYSM"/>
    <property type="match status" value="2"/>
</dbReference>
<sequence length="168" mass="17097">MVSFALKIVTAIVSAIGVAIMIWQMVNMLHKSTPSSGDSSDANSSGGNSGNSSGGESSGDNSGNCSGTYTAVAGDTCTSIAQNFAISVHHFLSLNPSVSSDCTNLHIGFAYCIESSGTDSSVPAAERTPPSRAIPAPQFGVSVDQFLSLNPSVSPDCTNLHIGTAYCV</sequence>
<keyword evidence="4" id="KW-0812">Transmembrane</keyword>
<dbReference type="InterPro" id="IPR018392">
    <property type="entry name" value="LysM"/>
</dbReference>
<evidence type="ECO:0000256" key="3">
    <source>
        <dbReference type="SAM" id="MobiDB-lite"/>
    </source>
</evidence>
<keyword evidence="4" id="KW-1133">Transmembrane helix</keyword>
<feature type="domain" description="LysM" evidence="5">
    <location>
        <begin position="120"/>
        <end position="168"/>
    </location>
</feature>
<keyword evidence="4" id="KW-0472">Membrane</keyword>
<proteinExistence type="predicted"/>